<dbReference type="EMBL" id="NKCZ01000060">
    <property type="protein sequence ID" value="POD88795.1"/>
    <property type="molecule type" value="Genomic_DNA"/>
</dbReference>
<gene>
    <name evidence="1" type="ORF">S101258_00454</name>
</gene>
<dbReference type="Proteomes" id="UP000236990">
    <property type="component" value="Unassembled WGS sequence"/>
</dbReference>
<sequence>MTKVRDTASKTASKISSTFSRYRNAILTVTAATAGLGAATVSGTKKASDLQTTYKTVTNVLVKGGESAKSTAKQVAKCSQTQQNTQ</sequence>
<reference evidence="1 2" key="1">
    <citation type="submission" date="2017-06" db="EMBL/GenBank/DDBJ databases">
        <title>Genome sequence of Lactobacillus plantarum subsp. plantarum strain SRCM101258.</title>
        <authorList>
            <person name="Cho S.H."/>
        </authorList>
    </citation>
    <scope>NUCLEOTIDE SEQUENCE [LARGE SCALE GENOMIC DNA]</scope>
    <source>
        <strain evidence="1 2">SRCM101258</strain>
    </source>
</reference>
<accession>A0A2S3U9T6</accession>
<proteinExistence type="predicted"/>
<organism evidence="1 2">
    <name type="scientific">Lactiplantibacillus plantarum subsp. plantarum</name>
    <dbReference type="NCBI Taxonomy" id="337330"/>
    <lineage>
        <taxon>Bacteria</taxon>
        <taxon>Bacillati</taxon>
        <taxon>Bacillota</taxon>
        <taxon>Bacilli</taxon>
        <taxon>Lactobacillales</taxon>
        <taxon>Lactobacillaceae</taxon>
        <taxon>Lactiplantibacillus</taxon>
    </lineage>
</organism>
<protein>
    <submittedName>
        <fullName evidence="1">Uncharacterized protein</fullName>
    </submittedName>
</protein>
<name>A0A2S3U9T6_LACPN</name>
<comment type="caution">
    <text evidence="1">The sequence shown here is derived from an EMBL/GenBank/DDBJ whole genome shotgun (WGS) entry which is preliminary data.</text>
</comment>
<evidence type="ECO:0000313" key="2">
    <source>
        <dbReference type="Proteomes" id="UP000236990"/>
    </source>
</evidence>
<dbReference type="AlphaFoldDB" id="A0A2S3U9T6"/>
<evidence type="ECO:0000313" key="1">
    <source>
        <dbReference type="EMBL" id="POD88795.1"/>
    </source>
</evidence>